<evidence type="ECO:0000313" key="2">
    <source>
        <dbReference type="EMBL" id="EQD34853.1"/>
    </source>
</evidence>
<dbReference type="AlphaFoldDB" id="T0YP16"/>
<reference evidence="2" key="2">
    <citation type="journal article" date="2014" name="ISME J.">
        <title>Microbial stratification in low pH oxic and suboxic macroscopic growths along an acid mine drainage.</title>
        <authorList>
            <person name="Mendez-Garcia C."/>
            <person name="Mesa V."/>
            <person name="Sprenger R.R."/>
            <person name="Richter M."/>
            <person name="Diez M.S."/>
            <person name="Solano J."/>
            <person name="Bargiela R."/>
            <person name="Golyshina O.V."/>
            <person name="Manteca A."/>
            <person name="Ramos J.L."/>
            <person name="Gallego J.R."/>
            <person name="Llorente I."/>
            <person name="Martins Dos Santos V.A."/>
            <person name="Jensen O.N."/>
            <person name="Pelaez A.I."/>
            <person name="Sanchez J."/>
            <person name="Ferrer M."/>
        </authorList>
    </citation>
    <scope>NUCLEOTIDE SEQUENCE</scope>
</reference>
<dbReference type="Pfam" id="PF13407">
    <property type="entry name" value="Peripla_BP_4"/>
    <property type="match status" value="1"/>
</dbReference>
<dbReference type="SUPFAM" id="SSF53822">
    <property type="entry name" value="Periplasmic binding protein-like I"/>
    <property type="match status" value="1"/>
</dbReference>
<feature type="non-terminal residue" evidence="2">
    <location>
        <position position="117"/>
    </location>
</feature>
<gene>
    <name evidence="2" type="ORF">B2A_12636</name>
</gene>
<dbReference type="EMBL" id="AUZZ01009116">
    <property type="protein sequence ID" value="EQD34853.1"/>
    <property type="molecule type" value="Genomic_DNA"/>
</dbReference>
<proteinExistence type="predicted"/>
<feature type="domain" description="Periplasmic binding protein" evidence="1">
    <location>
        <begin position="19"/>
        <end position="117"/>
    </location>
</feature>
<reference evidence="2" key="1">
    <citation type="submission" date="2013-08" db="EMBL/GenBank/DDBJ databases">
        <authorList>
            <person name="Mendez C."/>
            <person name="Richter M."/>
            <person name="Ferrer M."/>
            <person name="Sanchez J."/>
        </authorList>
    </citation>
    <scope>NUCLEOTIDE SEQUENCE</scope>
</reference>
<dbReference type="Gene3D" id="3.40.50.2300">
    <property type="match status" value="1"/>
</dbReference>
<comment type="caution">
    <text evidence="2">The sequence shown here is derived from an EMBL/GenBank/DDBJ whole genome shotgun (WGS) entry which is preliminary data.</text>
</comment>
<protein>
    <submittedName>
        <fullName evidence="2">Solute-binding protein</fullName>
    </submittedName>
</protein>
<accession>T0YP16</accession>
<sequence length="117" mass="12289">MATLQPLAAKGKGLVAAILPDTVTSARYTEFDAPFLIQAFKAAGLSSSQFIVENAQGSDATELSMAESAITRGATVLAVDPLDSGVGVQIEKYAKAHGVKFINYDRLTLGSSPSDYY</sequence>
<organism evidence="2">
    <name type="scientific">mine drainage metagenome</name>
    <dbReference type="NCBI Taxonomy" id="410659"/>
    <lineage>
        <taxon>unclassified sequences</taxon>
        <taxon>metagenomes</taxon>
        <taxon>ecological metagenomes</taxon>
    </lineage>
</organism>
<dbReference type="InterPro" id="IPR025997">
    <property type="entry name" value="SBP_2_dom"/>
</dbReference>
<evidence type="ECO:0000259" key="1">
    <source>
        <dbReference type="Pfam" id="PF13407"/>
    </source>
</evidence>
<name>T0YP16_9ZZZZ</name>
<dbReference type="InterPro" id="IPR028082">
    <property type="entry name" value="Peripla_BP_I"/>
</dbReference>